<keyword evidence="2" id="KW-1185">Reference proteome</keyword>
<dbReference type="EMBL" id="JBBPBM010000010">
    <property type="protein sequence ID" value="KAK8564929.1"/>
    <property type="molecule type" value="Genomic_DNA"/>
</dbReference>
<evidence type="ECO:0000313" key="1">
    <source>
        <dbReference type="EMBL" id="KAK8564929.1"/>
    </source>
</evidence>
<reference evidence="1 2" key="1">
    <citation type="journal article" date="2024" name="G3 (Bethesda)">
        <title>Genome assembly of Hibiscus sabdariffa L. provides insights into metabolisms of medicinal natural products.</title>
        <authorList>
            <person name="Kim T."/>
        </authorList>
    </citation>
    <scope>NUCLEOTIDE SEQUENCE [LARGE SCALE GENOMIC DNA]</scope>
    <source>
        <strain evidence="1">TK-2024</strain>
        <tissue evidence="1">Old leaves</tissue>
    </source>
</reference>
<protein>
    <submittedName>
        <fullName evidence="1">Uncharacterized protein</fullName>
    </submittedName>
</protein>
<dbReference type="Proteomes" id="UP001472677">
    <property type="component" value="Unassembled WGS sequence"/>
</dbReference>
<evidence type="ECO:0000313" key="2">
    <source>
        <dbReference type="Proteomes" id="UP001472677"/>
    </source>
</evidence>
<sequence>MDIQNILKRDAAYDPHFQSRELCGKLFIRGGFLVENYRPQFLGFCCMLARLACMHLHSSAAGYRQASSGAAALREFGL</sequence>
<comment type="caution">
    <text evidence="1">The sequence shown here is derived from an EMBL/GenBank/DDBJ whole genome shotgun (WGS) entry which is preliminary data.</text>
</comment>
<organism evidence="1 2">
    <name type="scientific">Hibiscus sabdariffa</name>
    <name type="common">roselle</name>
    <dbReference type="NCBI Taxonomy" id="183260"/>
    <lineage>
        <taxon>Eukaryota</taxon>
        <taxon>Viridiplantae</taxon>
        <taxon>Streptophyta</taxon>
        <taxon>Embryophyta</taxon>
        <taxon>Tracheophyta</taxon>
        <taxon>Spermatophyta</taxon>
        <taxon>Magnoliopsida</taxon>
        <taxon>eudicotyledons</taxon>
        <taxon>Gunneridae</taxon>
        <taxon>Pentapetalae</taxon>
        <taxon>rosids</taxon>
        <taxon>malvids</taxon>
        <taxon>Malvales</taxon>
        <taxon>Malvaceae</taxon>
        <taxon>Malvoideae</taxon>
        <taxon>Hibiscus</taxon>
    </lineage>
</organism>
<accession>A0ABR2ESE2</accession>
<gene>
    <name evidence="1" type="ORF">V6N12_058506</name>
</gene>
<proteinExistence type="predicted"/>
<name>A0ABR2ESE2_9ROSI</name>